<feature type="region of interest" description="Disordered" evidence="2">
    <location>
        <begin position="732"/>
        <end position="779"/>
    </location>
</feature>
<feature type="compositionally biased region" description="Polar residues" evidence="2">
    <location>
        <begin position="734"/>
        <end position="743"/>
    </location>
</feature>
<dbReference type="Proteomes" id="UP000649617">
    <property type="component" value="Unassembled WGS sequence"/>
</dbReference>
<proteinExistence type="predicted"/>
<gene>
    <name evidence="3" type="ORF">SPIL2461_LOCUS7830</name>
</gene>
<sequence length="779" mass="86960">MRSDEFAGKTIKEFCQDNPPELRRKSLVDFSQFSRSKGMRVSATQQSGSAPMTERAFYRYTENVLGLSPEESKELLGSCSCDSCVCVRLMHVSESVMSIQKYWLEFYNNPDIARDNEGFRGAEQLWIPSHRMRLRAREHYNQSEVTEGSDQLRAPAMDQRDMLFKHLGRQDVSFGDEIFSVTDEAKQDLKTKLGSVKDPSATSAAGSSNQPQYETPPKTRNVNLAREPPALQRSMEMGIKKLQGEIRKQLALMETAKAKWADQPAALRATDRAGLSFTRTYQFRHELVARLGGFESEIAHLVPDSARLPADGQSPPSPQSAITGMTAESIAKADDARRKVAFKDFLLEEETSERKFWDGELIELLSIDELRDLMNKVLDVKCADQFLQIKSSWQSAEKAIVTCCKGLKTSFDDLTKRLKAVLNDDKRSKRKAESEKEKDELKKLRQEAADKAAEIKRRKTESAPIPKLYQVDTQGLTEVRSLTQEDLPKLSADIRTEPWKVSKHEELLEALGESKLQKALASWGAQYKRTLAQVKVPCATYAMSADNGKEAISGLLSSLLGKNDIVDVSSVGGGAGFMSATWMYGCQSDMKILGHLPNFASMLKVQVSGDVRHMFIEIKSLLKLLCEEKVIKDACDLSAAQAHTLQLDRGGLNALIKKGLQVRVCALSKNELLYQPLGWMVMEVALPSVHIYGVRKSFFMRSNCQEYKLALEVVKSQGKPVDRMKQIVDLMSADPSQAEQAKNPNADPDANPTTPQKRVRRGDAVAAGSETKEKENPAE</sequence>
<dbReference type="AlphaFoldDB" id="A0A812PI75"/>
<feature type="compositionally biased region" description="Polar residues" evidence="2">
    <location>
        <begin position="200"/>
        <end position="222"/>
    </location>
</feature>
<dbReference type="EMBL" id="CAJNIZ010012525">
    <property type="protein sequence ID" value="CAE7335021.1"/>
    <property type="molecule type" value="Genomic_DNA"/>
</dbReference>
<keyword evidence="4" id="KW-1185">Reference proteome</keyword>
<name>A0A812PI75_SYMPI</name>
<accession>A0A812PI75</accession>
<evidence type="ECO:0000256" key="1">
    <source>
        <dbReference type="SAM" id="Coils"/>
    </source>
</evidence>
<feature type="compositionally biased region" description="Basic and acidic residues" evidence="2">
    <location>
        <begin position="770"/>
        <end position="779"/>
    </location>
</feature>
<feature type="region of interest" description="Disordered" evidence="2">
    <location>
        <begin position="194"/>
        <end position="222"/>
    </location>
</feature>
<evidence type="ECO:0000313" key="4">
    <source>
        <dbReference type="Proteomes" id="UP000649617"/>
    </source>
</evidence>
<comment type="caution">
    <text evidence="3">The sequence shown here is derived from an EMBL/GenBank/DDBJ whole genome shotgun (WGS) entry which is preliminary data.</text>
</comment>
<dbReference type="OrthoDB" id="421057at2759"/>
<evidence type="ECO:0000256" key="2">
    <source>
        <dbReference type="SAM" id="MobiDB-lite"/>
    </source>
</evidence>
<protein>
    <submittedName>
        <fullName evidence="3">Uncharacterized protein</fullName>
    </submittedName>
</protein>
<keyword evidence="1" id="KW-0175">Coiled coil</keyword>
<reference evidence="3" key="1">
    <citation type="submission" date="2021-02" db="EMBL/GenBank/DDBJ databases">
        <authorList>
            <person name="Dougan E. K."/>
            <person name="Rhodes N."/>
            <person name="Thang M."/>
            <person name="Chan C."/>
        </authorList>
    </citation>
    <scope>NUCLEOTIDE SEQUENCE</scope>
</reference>
<feature type="coiled-coil region" evidence="1">
    <location>
        <begin position="427"/>
        <end position="461"/>
    </location>
</feature>
<organism evidence="3 4">
    <name type="scientific">Symbiodinium pilosum</name>
    <name type="common">Dinoflagellate</name>
    <dbReference type="NCBI Taxonomy" id="2952"/>
    <lineage>
        <taxon>Eukaryota</taxon>
        <taxon>Sar</taxon>
        <taxon>Alveolata</taxon>
        <taxon>Dinophyceae</taxon>
        <taxon>Suessiales</taxon>
        <taxon>Symbiodiniaceae</taxon>
        <taxon>Symbiodinium</taxon>
    </lineage>
</organism>
<evidence type="ECO:0000313" key="3">
    <source>
        <dbReference type="EMBL" id="CAE7335021.1"/>
    </source>
</evidence>